<evidence type="ECO:0000256" key="1">
    <source>
        <dbReference type="ARBA" id="ARBA00023015"/>
    </source>
</evidence>
<dbReference type="Proteomes" id="UP000306236">
    <property type="component" value="Unassembled WGS sequence"/>
</dbReference>
<evidence type="ECO:0000313" key="5">
    <source>
        <dbReference type="EMBL" id="THJ33931.1"/>
    </source>
</evidence>
<dbReference type="AlphaFoldDB" id="A0A4S5BSC2"/>
<keyword evidence="6" id="KW-1185">Reference proteome</keyword>
<evidence type="ECO:0000256" key="3">
    <source>
        <dbReference type="ARBA" id="ARBA00023163"/>
    </source>
</evidence>
<gene>
    <name evidence="5" type="ORF">E8K88_07465</name>
</gene>
<dbReference type="GO" id="GO:0003677">
    <property type="term" value="F:DNA binding"/>
    <property type="evidence" value="ECO:0007669"/>
    <property type="project" value="UniProtKB-KW"/>
</dbReference>
<dbReference type="InterPro" id="IPR036390">
    <property type="entry name" value="WH_DNA-bd_sf"/>
</dbReference>
<protein>
    <submittedName>
        <fullName evidence="5">Winged helix-turn-helix transcriptional regulator</fullName>
    </submittedName>
</protein>
<keyword evidence="3" id="KW-0804">Transcription</keyword>
<dbReference type="GO" id="GO:0003700">
    <property type="term" value="F:DNA-binding transcription factor activity"/>
    <property type="evidence" value="ECO:0007669"/>
    <property type="project" value="InterPro"/>
</dbReference>
<dbReference type="PROSITE" id="PS50987">
    <property type="entry name" value="HTH_ARSR_2"/>
    <property type="match status" value="1"/>
</dbReference>
<dbReference type="RefSeq" id="WP_136406039.1">
    <property type="nucleotide sequence ID" value="NZ_JARXRQ010000003.1"/>
</dbReference>
<dbReference type="InterPro" id="IPR001845">
    <property type="entry name" value="HTH_ArsR_DNA-bd_dom"/>
</dbReference>
<evidence type="ECO:0000313" key="6">
    <source>
        <dbReference type="Proteomes" id="UP000306236"/>
    </source>
</evidence>
<dbReference type="Gene3D" id="1.10.10.10">
    <property type="entry name" value="Winged helix-like DNA-binding domain superfamily/Winged helix DNA-binding domain"/>
    <property type="match status" value="1"/>
</dbReference>
<dbReference type="EMBL" id="SSWX01000008">
    <property type="protein sequence ID" value="THJ33931.1"/>
    <property type="molecule type" value="Genomic_DNA"/>
</dbReference>
<reference evidence="5 6" key="1">
    <citation type="submission" date="2019-04" db="EMBL/GenBank/DDBJ databases">
        <title>Lampropedia sp YIM MLB12 draf genome.</title>
        <authorList>
            <person name="Wang Y.-X."/>
        </authorList>
    </citation>
    <scope>NUCLEOTIDE SEQUENCE [LARGE SCALE GENOMIC DNA]</scope>
    <source>
        <strain evidence="5 6">YIM MLB12</strain>
    </source>
</reference>
<dbReference type="PANTHER" id="PTHR43132">
    <property type="entry name" value="ARSENICAL RESISTANCE OPERON REPRESSOR ARSR-RELATED"/>
    <property type="match status" value="1"/>
</dbReference>
<dbReference type="CDD" id="cd00090">
    <property type="entry name" value="HTH_ARSR"/>
    <property type="match status" value="1"/>
</dbReference>
<feature type="domain" description="HTH arsR-type" evidence="4">
    <location>
        <begin position="21"/>
        <end position="115"/>
    </location>
</feature>
<dbReference type="PRINTS" id="PR00778">
    <property type="entry name" value="HTHARSR"/>
</dbReference>
<dbReference type="InterPro" id="IPR011991">
    <property type="entry name" value="ArsR-like_HTH"/>
</dbReference>
<dbReference type="InterPro" id="IPR051011">
    <property type="entry name" value="Metal_resp_trans_reg"/>
</dbReference>
<evidence type="ECO:0000259" key="4">
    <source>
        <dbReference type="PROSITE" id="PS50987"/>
    </source>
</evidence>
<proteinExistence type="predicted"/>
<dbReference type="NCBIfam" id="NF033788">
    <property type="entry name" value="HTH_metalloreg"/>
    <property type="match status" value="1"/>
</dbReference>
<sequence length="121" mass="13303">MPNPTLSEPLAPVSDAPDFSSMREHAGAAAAMLRLLGNEDRLMLLCQMAEQARTVAQLEQLTGIRQPSLSQQLGVLRREGLVSTQREGKFIWYQLADARAWELMQVVHQLFCGAAAGSKQP</sequence>
<dbReference type="SUPFAM" id="SSF46785">
    <property type="entry name" value="Winged helix' DNA-binding domain"/>
    <property type="match status" value="1"/>
</dbReference>
<comment type="caution">
    <text evidence="5">The sequence shown here is derived from an EMBL/GenBank/DDBJ whole genome shotgun (WGS) entry which is preliminary data.</text>
</comment>
<dbReference type="OrthoDB" id="5296924at2"/>
<name>A0A4S5BSC2_9BURK</name>
<dbReference type="Pfam" id="PF01022">
    <property type="entry name" value="HTH_5"/>
    <property type="match status" value="1"/>
</dbReference>
<keyword evidence="2" id="KW-0238">DNA-binding</keyword>
<dbReference type="InterPro" id="IPR036388">
    <property type="entry name" value="WH-like_DNA-bd_sf"/>
</dbReference>
<dbReference type="PANTHER" id="PTHR43132:SF2">
    <property type="entry name" value="ARSENICAL RESISTANCE OPERON REPRESSOR ARSR-RELATED"/>
    <property type="match status" value="1"/>
</dbReference>
<organism evidence="5 6">
    <name type="scientific">Lampropedia aestuarii</name>
    <dbReference type="NCBI Taxonomy" id="2562762"/>
    <lineage>
        <taxon>Bacteria</taxon>
        <taxon>Pseudomonadati</taxon>
        <taxon>Pseudomonadota</taxon>
        <taxon>Betaproteobacteria</taxon>
        <taxon>Burkholderiales</taxon>
        <taxon>Comamonadaceae</taxon>
        <taxon>Lampropedia</taxon>
    </lineage>
</organism>
<evidence type="ECO:0000256" key="2">
    <source>
        <dbReference type="ARBA" id="ARBA00023125"/>
    </source>
</evidence>
<dbReference type="SMART" id="SM00418">
    <property type="entry name" value="HTH_ARSR"/>
    <property type="match status" value="1"/>
</dbReference>
<keyword evidence="1" id="KW-0805">Transcription regulation</keyword>
<accession>A0A4S5BSC2</accession>